<organism evidence="1">
    <name type="scientific">uncultured Caudovirales phage</name>
    <dbReference type="NCBI Taxonomy" id="2100421"/>
    <lineage>
        <taxon>Viruses</taxon>
        <taxon>Duplodnaviria</taxon>
        <taxon>Heunggongvirae</taxon>
        <taxon>Uroviricota</taxon>
        <taxon>Caudoviricetes</taxon>
        <taxon>Peduoviridae</taxon>
        <taxon>Maltschvirus</taxon>
        <taxon>Maltschvirus maltsch</taxon>
    </lineage>
</organism>
<gene>
    <name evidence="1" type="ORF">UFOVP208_3</name>
</gene>
<dbReference type="EMBL" id="LR798248">
    <property type="protein sequence ID" value="CAB5217688.1"/>
    <property type="molecule type" value="Genomic_DNA"/>
</dbReference>
<reference evidence="1" key="1">
    <citation type="submission" date="2020-05" db="EMBL/GenBank/DDBJ databases">
        <authorList>
            <person name="Chiriac C."/>
            <person name="Salcher M."/>
            <person name="Ghai R."/>
            <person name="Kavagutti S V."/>
        </authorList>
    </citation>
    <scope>NUCLEOTIDE SEQUENCE</scope>
</reference>
<evidence type="ECO:0000313" key="1">
    <source>
        <dbReference type="EMBL" id="CAB5217688.1"/>
    </source>
</evidence>
<name>A0A6J7WLL4_9CAUD</name>
<protein>
    <submittedName>
        <fullName evidence="1">Uncharacterized protein</fullName>
    </submittedName>
</protein>
<sequence length="116" mass="13406">MILLSGQIEGLSTRKDKTIRMTIGTQELTPAQSAEVFGLNQQFCYFGIKVEPFSKDEADAIDSLKSDLDTIKTPSQRLRAILFRNYEQNSEGYKDFNSYYLYQMEKICEHYKGKLD</sequence>
<proteinExistence type="predicted"/>
<accession>A0A6J7WLL4</accession>